<keyword evidence="3" id="KW-1185">Reference proteome</keyword>
<dbReference type="PROSITE" id="PS50004">
    <property type="entry name" value="C2"/>
    <property type="match status" value="1"/>
</dbReference>
<evidence type="ECO:0000259" key="1">
    <source>
        <dbReference type="PROSITE" id="PS50004"/>
    </source>
</evidence>
<name>A0A200QUS0_MACCD</name>
<accession>A0A200QUS0</accession>
<dbReference type="Gene3D" id="2.60.40.150">
    <property type="entry name" value="C2 domain"/>
    <property type="match status" value="1"/>
</dbReference>
<dbReference type="PANTHER" id="PTHR35503:SF2">
    <property type="entry name" value="OS04G0455700 PROTEIN"/>
    <property type="match status" value="1"/>
</dbReference>
<feature type="domain" description="C2" evidence="1">
    <location>
        <begin position="1"/>
        <end position="128"/>
    </location>
</feature>
<dbReference type="EMBL" id="MVGT01001060">
    <property type="protein sequence ID" value="OVA14185.1"/>
    <property type="molecule type" value="Genomic_DNA"/>
</dbReference>
<dbReference type="InParanoid" id="A0A200QUS0"/>
<evidence type="ECO:0000313" key="2">
    <source>
        <dbReference type="EMBL" id="OVA14185.1"/>
    </source>
</evidence>
<dbReference type="OMA" id="CRRCNCL"/>
<proteinExistence type="predicted"/>
<dbReference type="Proteomes" id="UP000195402">
    <property type="component" value="Unassembled WGS sequence"/>
</dbReference>
<dbReference type="SUPFAM" id="SSF49562">
    <property type="entry name" value="C2 domain (Calcium/lipid-binding domain, CaLB)"/>
    <property type="match status" value="1"/>
</dbReference>
<dbReference type="PANTHER" id="PTHR35503">
    <property type="entry name" value="OSJNBA0006M15.15 PROTEIN"/>
    <property type="match status" value="1"/>
</dbReference>
<dbReference type="InterPro" id="IPR035892">
    <property type="entry name" value="C2_domain_sf"/>
</dbReference>
<dbReference type="InterPro" id="IPR000008">
    <property type="entry name" value="C2_dom"/>
</dbReference>
<organism evidence="2 3">
    <name type="scientific">Macleaya cordata</name>
    <name type="common">Five-seeded plume-poppy</name>
    <name type="synonym">Bocconia cordata</name>
    <dbReference type="NCBI Taxonomy" id="56857"/>
    <lineage>
        <taxon>Eukaryota</taxon>
        <taxon>Viridiplantae</taxon>
        <taxon>Streptophyta</taxon>
        <taxon>Embryophyta</taxon>
        <taxon>Tracheophyta</taxon>
        <taxon>Spermatophyta</taxon>
        <taxon>Magnoliopsida</taxon>
        <taxon>Ranunculales</taxon>
        <taxon>Papaveraceae</taxon>
        <taxon>Papaveroideae</taxon>
        <taxon>Macleaya</taxon>
    </lineage>
</organism>
<evidence type="ECO:0000313" key="3">
    <source>
        <dbReference type="Proteomes" id="UP000195402"/>
    </source>
</evidence>
<dbReference type="SMART" id="SM00239">
    <property type="entry name" value="C2"/>
    <property type="match status" value="1"/>
</dbReference>
<reference evidence="2 3" key="1">
    <citation type="journal article" date="2017" name="Mol. Plant">
        <title>The Genome of Medicinal Plant Macleaya cordata Provides New Insights into Benzylisoquinoline Alkaloids Metabolism.</title>
        <authorList>
            <person name="Liu X."/>
            <person name="Liu Y."/>
            <person name="Huang P."/>
            <person name="Ma Y."/>
            <person name="Qing Z."/>
            <person name="Tang Q."/>
            <person name="Cao H."/>
            <person name="Cheng P."/>
            <person name="Zheng Y."/>
            <person name="Yuan Z."/>
            <person name="Zhou Y."/>
            <person name="Liu J."/>
            <person name="Tang Z."/>
            <person name="Zhuo Y."/>
            <person name="Zhang Y."/>
            <person name="Yu L."/>
            <person name="Huang J."/>
            <person name="Yang P."/>
            <person name="Peng Q."/>
            <person name="Zhang J."/>
            <person name="Jiang W."/>
            <person name="Zhang Z."/>
            <person name="Lin K."/>
            <person name="Ro D.K."/>
            <person name="Chen X."/>
            <person name="Xiong X."/>
            <person name="Shang Y."/>
            <person name="Huang S."/>
            <person name="Zeng J."/>
        </authorList>
    </citation>
    <scope>NUCLEOTIDE SEQUENCE [LARGE SCALE GENOMIC DNA]</scope>
    <source>
        <strain evidence="3">cv. BLH2017</strain>
        <tissue evidence="2">Root</tissue>
    </source>
</reference>
<dbReference type="OrthoDB" id="687396at2759"/>
<dbReference type="AlphaFoldDB" id="A0A200QUS0"/>
<protein>
    <submittedName>
        <fullName evidence="2">C2 calcium-dependent membrane targeting</fullName>
    </submittedName>
</protein>
<comment type="caution">
    <text evidence="2">The sequence shown here is derived from an EMBL/GenBank/DDBJ whole genome shotgun (WGS) entry which is preliminary data.</text>
</comment>
<sequence length="200" mass="22778">MDPSQNPSSLNCELRIIRAKNLDFLTTGNLFVRYYLLNQNNQRIQLNTREIPLSSMIDPFWNELISLECSGAKNVTDKLSRQSVVFELRWRNTNSILGNIIGSKLLGRAEISWMEVLESKELSIEKWVTTISKNSRIFEGLKPAALQIGMKITVPGTVDTSKRRNKIIRSRNWNECGCKHGGCNDRDDDIFTLAAALEVF</sequence>
<gene>
    <name evidence="2" type="ORF">BVC80_9029g9</name>
</gene>
<dbReference type="FunCoup" id="A0A200QUS0">
    <property type="interactions" value="1"/>
</dbReference>